<name>X1VG98_9ZZZZ</name>
<keyword evidence="1" id="KW-0472">Membrane</keyword>
<comment type="caution">
    <text evidence="2">The sequence shown here is derived from an EMBL/GenBank/DDBJ whole genome shotgun (WGS) entry which is preliminary data.</text>
</comment>
<protein>
    <submittedName>
        <fullName evidence="2">Uncharacterized protein</fullName>
    </submittedName>
</protein>
<accession>X1VG98</accession>
<dbReference type="AlphaFoldDB" id="X1VG98"/>
<evidence type="ECO:0000256" key="1">
    <source>
        <dbReference type="SAM" id="Phobius"/>
    </source>
</evidence>
<feature type="non-terminal residue" evidence="2">
    <location>
        <position position="119"/>
    </location>
</feature>
<proteinExistence type="predicted"/>
<evidence type="ECO:0000313" key="2">
    <source>
        <dbReference type="EMBL" id="GAJ13601.1"/>
    </source>
</evidence>
<organism evidence="2">
    <name type="scientific">marine sediment metagenome</name>
    <dbReference type="NCBI Taxonomy" id="412755"/>
    <lineage>
        <taxon>unclassified sequences</taxon>
        <taxon>metagenomes</taxon>
        <taxon>ecological metagenomes</taxon>
    </lineage>
</organism>
<dbReference type="EMBL" id="BARW01028500">
    <property type="protein sequence ID" value="GAJ13601.1"/>
    <property type="molecule type" value="Genomic_DNA"/>
</dbReference>
<gene>
    <name evidence="2" type="ORF">S12H4_45998</name>
</gene>
<keyword evidence="1" id="KW-0812">Transmembrane</keyword>
<sequence length="119" mass="13392">MDDWQIIGWFLLGLFTDNLLGMLYAWKLGPDRAEKLVINSLLNELVIKKIRKGWDFPTSAMVKEINGSVKDEISKLEATFNTAHNQLRRDVDSTTVSLSDGKVDDLTKGVVSRLKPSLT</sequence>
<keyword evidence="1" id="KW-1133">Transmembrane helix</keyword>
<reference evidence="2" key="1">
    <citation type="journal article" date="2014" name="Front. Microbiol.">
        <title>High frequency of phylogenetically diverse reductive dehalogenase-homologous genes in deep subseafloor sedimentary metagenomes.</title>
        <authorList>
            <person name="Kawai M."/>
            <person name="Futagami T."/>
            <person name="Toyoda A."/>
            <person name="Takaki Y."/>
            <person name="Nishi S."/>
            <person name="Hori S."/>
            <person name="Arai W."/>
            <person name="Tsubouchi T."/>
            <person name="Morono Y."/>
            <person name="Uchiyama I."/>
            <person name="Ito T."/>
            <person name="Fujiyama A."/>
            <person name="Inagaki F."/>
            <person name="Takami H."/>
        </authorList>
    </citation>
    <scope>NUCLEOTIDE SEQUENCE</scope>
    <source>
        <strain evidence="2">Expedition CK06-06</strain>
    </source>
</reference>
<feature type="transmembrane region" description="Helical" evidence="1">
    <location>
        <begin position="6"/>
        <end position="26"/>
    </location>
</feature>